<dbReference type="Proteomes" id="UP000279972">
    <property type="component" value="Chromosome"/>
</dbReference>
<sequence length="72" mass="8854">MFFQFVLRKVKPFIPNSKFRALIMQKAIKKDKKIQLHYIYSNKNFYLTIFLQFKKGLIQPIKIIFHIFKFLI</sequence>
<reference evidence="2 3" key="1">
    <citation type="submission" date="2018-01" db="EMBL/GenBank/DDBJ databases">
        <title>Draft genome sequences of Chryseobacterium lactis NCTC11390, Chryseobacterium oncorhynchi 701B-08, and Chryseobacterium viscerum 687B-08.</title>
        <authorList>
            <person name="Jeong J.-J."/>
            <person name="Lee Y.J."/>
            <person name="Park B."/>
            <person name="Choi I.-G."/>
            <person name="Kim K.D."/>
        </authorList>
    </citation>
    <scope>NUCLEOTIDE SEQUENCE [LARGE SCALE GENOMIC DNA]</scope>
    <source>
        <strain evidence="2 3">NCTC11390</strain>
    </source>
</reference>
<dbReference type="EMBL" id="PPEH01000005">
    <property type="protein sequence ID" value="PNW12863.1"/>
    <property type="molecule type" value="Genomic_DNA"/>
</dbReference>
<evidence type="ECO:0000313" key="1">
    <source>
        <dbReference type="EMBL" id="AZA83844.1"/>
    </source>
</evidence>
<name>A0A3G6RM17_CHRLC</name>
<protein>
    <submittedName>
        <fullName evidence="2">Uncharacterized protein</fullName>
    </submittedName>
</protein>
<evidence type="ECO:0000313" key="2">
    <source>
        <dbReference type="EMBL" id="PNW12863.1"/>
    </source>
</evidence>
<dbReference type="Proteomes" id="UP000236262">
    <property type="component" value="Unassembled WGS sequence"/>
</dbReference>
<accession>A0A3G6RM17</accession>
<reference evidence="1 4" key="2">
    <citation type="submission" date="2018-11" db="EMBL/GenBank/DDBJ databases">
        <title>Proposal to divide the Flavobacteriaceae and reorganize its genera based on Amino Acid Identity values calculated from whole genome sequences.</title>
        <authorList>
            <person name="Nicholson A.C."/>
            <person name="Gulvik C.A."/>
            <person name="Whitney A.M."/>
            <person name="Humrighouse B.W."/>
            <person name="Bell M."/>
            <person name="Holmes B."/>
            <person name="Steigerwalt A.G."/>
            <person name="Villarma A."/>
            <person name="Sheth M."/>
            <person name="Batra D."/>
            <person name="Pryor J."/>
            <person name="Bernardet J.-F."/>
            <person name="Hugo C."/>
            <person name="Kampfer P."/>
            <person name="Newman J."/>
            <person name="McQuiston J.R."/>
        </authorList>
    </citation>
    <scope>NUCLEOTIDE SEQUENCE [LARGE SCALE GENOMIC DNA]</scope>
    <source>
        <strain evidence="1 4">KC_1864</strain>
    </source>
</reference>
<dbReference type="EMBL" id="CP033924">
    <property type="protein sequence ID" value="AZA83844.1"/>
    <property type="molecule type" value="Genomic_DNA"/>
</dbReference>
<proteinExistence type="predicted"/>
<evidence type="ECO:0000313" key="4">
    <source>
        <dbReference type="Proteomes" id="UP000279972"/>
    </source>
</evidence>
<organism evidence="2 3">
    <name type="scientific">Chryseobacterium lactis</name>
    <dbReference type="NCBI Taxonomy" id="1241981"/>
    <lineage>
        <taxon>Bacteria</taxon>
        <taxon>Pseudomonadati</taxon>
        <taxon>Bacteroidota</taxon>
        <taxon>Flavobacteriia</taxon>
        <taxon>Flavobacteriales</taxon>
        <taxon>Weeksellaceae</taxon>
        <taxon>Chryseobacterium group</taxon>
        <taxon>Chryseobacterium</taxon>
    </lineage>
</organism>
<dbReference type="KEGG" id="clac:EG342_18990"/>
<dbReference type="AlphaFoldDB" id="A0A3G6RM17"/>
<keyword evidence="4" id="KW-1185">Reference proteome</keyword>
<gene>
    <name evidence="2" type="ORF">C1637_13575</name>
    <name evidence="1" type="ORF">EG342_18990</name>
</gene>
<evidence type="ECO:0000313" key="3">
    <source>
        <dbReference type="Proteomes" id="UP000236262"/>
    </source>
</evidence>